<evidence type="ECO:0000313" key="3">
    <source>
        <dbReference type="Proteomes" id="UP001501508"/>
    </source>
</evidence>
<reference evidence="3" key="1">
    <citation type="journal article" date="2019" name="Int. J. Syst. Evol. Microbiol.">
        <title>The Global Catalogue of Microorganisms (GCM) 10K type strain sequencing project: providing services to taxonomists for standard genome sequencing and annotation.</title>
        <authorList>
            <consortium name="The Broad Institute Genomics Platform"/>
            <consortium name="The Broad Institute Genome Sequencing Center for Infectious Disease"/>
            <person name="Wu L."/>
            <person name="Ma J."/>
        </authorList>
    </citation>
    <scope>NUCLEOTIDE SEQUENCE [LARGE SCALE GENOMIC DNA]</scope>
    <source>
        <strain evidence="3">JCM 31920</strain>
    </source>
</reference>
<protein>
    <submittedName>
        <fullName evidence="2">Uncharacterized protein</fullName>
    </submittedName>
</protein>
<feature type="transmembrane region" description="Helical" evidence="1">
    <location>
        <begin position="196"/>
        <end position="218"/>
    </location>
</feature>
<evidence type="ECO:0000256" key="1">
    <source>
        <dbReference type="SAM" id="Phobius"/>
    </source>
</evidence>
<keyword evidence="3" id="KW-1185">Reference proteome</keyword>
<dbReference type="Proteomes" id="UP001501508">
    <property type="component" value="Unassembled WGS sequence"/>
</dbReference>
<feature type="transmembrane region" description="Helical" evidence="1">
    <location>
        <begin position="147"/>
        <end position="163"/>
    </location>
</feature>
<organism evidence="2 3">
    <name type="scientific">Ravibacter arvi</name>
    <dbReference type="NCBI Taxonomy" id="2051041"/>
    <lineage>
        <taxon>Bacteria</taxon>
        <taxon>Pseudomonadati</taxon>
        <taxon>Bacteroidota</taxon>
        <taxon>Cytophagia</taxon>
        <taxon>Cytophagales</taxon>
        <taxon>Spirosomataceae</taxon>
        <taxon>Ravibacter</taxon>
    </lineage>
</organism>
<dbReference type="Pfam" id="PF22285">
    <property type="entry name" value="DUF6962"/>
    <property type="match status" value="1"/>
</dbReference>
<dbReference type="RefSeq" id="WP_345027682.1">
    <property type="nucleotide sequence ID" value="NZ_BAABEY010000016.1"/>
</dbReference>
<feature type="transmembrane region" description="Helical" evidence="1">
    <location>
        <begin position="85"/>
        <end position="103"/>
    </location>
</feature>
<dbReference type="EMBL" id="BAABEY010000016">
    <property type="protein sequence ID" value="GAA4436666.1"/>
    <property type="molecule type" value="Genomic_DNA"/>
</dbReference>
<feature type="transmembrane region" description="Helical" evidence="1">
    <location>
        <begin position="22"/>
        <end position="39"/>
    </location>
</feature>
<evidence type="ECO:0000313" key="2">
    <source>
        <dbReference type="EMBL" id="GAA4436666.1"/>
    </source>
</evidence>
<gene>
    <name evidence="2" type="ORF">GCM10023091_14810</name>
</gene>
<feature type="transmembrane region" description="Helical" evidence="1">
    <location>
        <begin position="59"/>
        <end position="79"/>
    </location>
</feature>
<accession>A0ABP8LWT0</accession>
<name>A0ABP8LWT0_9BACT</name>
<feature type="transmembrane region" description="Helical" evidence="1">
    <location>
        <begin position="170"/>
        <end position="190"/>
    </location>
</feature>
<proteinExistence type="predicted"/>
<feature type="transmembrane region" description="Helical" evidence="1">
    <location>
        <begin position="115"/>
        <end position="135"/>
    </location>
</feature>
<dbReference type="InterPro" id="IPR054235">
    <property type="entry name" value="DUF6962"/>
</dbReference>
<keyword evidence="1" id="KW-0472">Membrane</keyword>
<comment type="caution">
    <text evidence="2">The sequence shown here is derived from an EMBL/GenBank/DDBJ whole genome shotgun (WGS) entry which is preliminary data.</text>
</comment>
<sequence>MLKPVASQPSIFPFGLRIDEPVATVTDLAVALVCGYAYVQMGRKYLHSRAQVHFRNYFLLVAVATTLGGLIGHGFLYAFSFAWKLPGWLVGIVSVSLVERAAISHARGLIRPGIARFFLALNIVEMVAILVITIATLDFRWVEYHNAYGLIVNVVGFHGYVFYRTRDRGSLIVLGAVVITAVASVVFTRHISLHQWFNYIDLSHVLLAIAAYIMYLGAIRLGRHEKSLQPNSPAQTEAHGRS</sequence>
<keyword evidence="1" id="KW-0812">Transmembrane</keyword>
<keyword evidence="1" id="KW-1133">Transmembrane helix</keyword>